<dbReference type="Proteomes" id="UP000324101">
    <property type="component" value="Chromosome"/>
</dbReference>
<organism evidence="3 4">
    <name type="scientific">Streptomyces venezuelae</name>
    <dbReference type="NCBI Taxonomy" id="54571"/>
    <lineage>
        <taxon>Bacteria</taxon>
        <taxon>Bacillati</taxon>
        <taxon>Actinomycetota</taxon>
        <taxon>Actinomycetes</taxon>
        <taxon>Kitasatosporales</taxon>
        <taxon>Streptomycetaceae</taxon>
        <taxon>Streptomyces</taxon>
    </lineage>
</organism>
<evidence type="ECO:0008006" key="5">
    <source>
        <dbReference type="Google" id="ProtNLM"/>
    </source>
</evidence>
<feature type="region of interest" description="Disordered" evidence="1">
    <location>
        <begin position="29"/>
        <end position="48"/>
    </location>
</feature>
<dbReference type="EMBL" id="CP029189">
    <property type="protein sequence ID" value="QES56420.1"/>
    <property type="molecule type" value="Genomic_DNA"/>
</dbReference>
<evidence type="ECO:0000313" key="4">
    <source>
        <dbReference type="Proteomes" id="UP000324101"/>
    </source>
</evidence>
<dbReference type="AlphaFoldDB" id="A0A5P2DPG0"/>
<accession>A0A5P2DPG0</accession>
<feature type="compositionally biased region" description="Low complexity" evidence="1">
    <location>
        <begin position="29"/>
        <end position="47"/>
    </location>
</feature>
<protein>
    <recommendedName>
        <fullName evidence="5">Repetin</fullName>
    </recommendedName>
</protein>
<dbReference type="OrthoDB" id="3471188at2"/>
<keyword evidence="2" id="KW-0732">Signal</keyword>
<reference evidence="3 4" key="1">
    <citation type="submission" date="2018-05" db="EMBL/GenBank/DDBJ databases">
        <title>Streptomyces venezuelae.</title>
        <authorList>
            <person name="Kim W."/>
            <person name="Lee N."/>
            <person name="Cho B.-K."/>
        </authorList>
    </citation>
    <scope>NUCLEOTIDE SEQUENCE [LARGE SCALE GENOMIC DNA]</scope>
    <source>
        <strain evidence="3 4">ATCC 21018</strain>
    </source>
</reference>
<name>A0A5P2DPG0_STRVZ</name>
<evidence type="ECO:0000256" key="1">
    <source>
        <dbReference type="SAM" id="MobiDB-lite"/>
    </source>
</evidence>
<feature type="signal peptide" evidence="2">
    <location>
        <begin position="1"/>
        <end position="18"/>
    </location>
</feature>
<proteinExistence type="predicted"/>
<evidence type="ECO:0000256" key="2">
    <source>
        <dbReference type="SAM" id="SignalP"/>
    </source>
</evidence>
<evidence type="ECO:0000313" key="3">
    <source>
        <dbReference type="EMBL" id="QES56420.1"/>
    </source>
</evidence>
<dbReference type="PROSITE" id="PS51318">
    <property type="entry name" value="TAT"/>
    <property type="match status" value="1"/>
</dbReference>
<feature type="chain" id="PRO_5039632088" description="Repetin" evidence="2">
    <location>
        <begin position="19"/>
        <end position="210"/>
    </location>
</feature>
<sequence length="210" mass="21309">MKNRRRALVLAGTGAALAATLIAAAPAPAAPADPAAPASSAASKPASVHGGGTIFFPYSAKDDIRFTVDADSTPWTRPLPAPGGEKGLPTDARGRVTISHHYAESGFTATAEAEVDCLVTGGRTATLTAVVKTSNVGWEGKRIGISVQDGQRGEPDRVGFSWAVANVDVKPDGTVAEGTVGTCMAPAPFTEVTRGAFKVAPAPLAPLPKP</sequence>
<gene>
    <name evidence="3" type="ORF">DEJ51_21410</name>
</gene>
<dbReference type="RefSeq" id="WP_150259026.1">
    <property type="nucleotide sequence ID" value="NZ_CP029189.1"/>
</dbReference>
<dbReference type="InterPro" id="IPR006311">
    <property type="entry name" value="TAT_signal"/>
</dbReference>